<dbReference type="EC" id="6.3.4.2" evidence="11"/>
<dbReference type="GO" id="GO:0005524">
    <property type="term" value="F:ATP binding"/>
    <property type="evidence" value="ECO:0007669"/>
    <property type="project" value="UniProtKB-KW"/>
</dbReference>
<organism evidence="14 15">
    <name type="scientific">Bipolaricaulis sibiricus</name>
    <dbReference type="NCBI Taxonomy" id="2501609"/>
    <lineage>
        <taxon>Bacteria</taxon>
        <taxon>Candidatus Bipolaricaulota</taxon>
        <taxon>Candidatus Bipolaricaulia</taxon>
        <taxon>Candidatus Bipolaricaulales</taxon>
        <taxon>Candidatus Bipolaricaulaceae</taxon>
        <taxon>Candidatus Bipolaricaulis</taxon>
    </lineage>
</organism>
<evidence type="ECO:0000256" key="10">
    <source>
        <dbReference type="ARBA" id="ARBA00047781"/>
    </source>
</evidence>
<dbReference type="EMBL" id="CP034928">
    <property type="protein sequence ID" value="QAA77276.1"/>
    <property type="molecule type" value="Genomic_DNA"/>
</dbReference>
<reference evidence="15" key="1">
    <citation type="submission" date="2018-12" db="EMBL/GenBank/DDBJ databases">
        <title>Complete genome sequence of an uncultured bacterium of the candidate phylum Bipolaricaulota.</title>
        <authorList>
            <person name="Kadnikov V.V."/>
            <person name="Mardanov A.V."/>
            <person name="Beletsky A.V."/>
            <person name="Frank Y.A."/>
            <person name="Karnachuk O.V."/>
            <person name="Ravin N.V."/>
        </authorList>
    </citation>
    <scope>NUCLEOTIDE SEQUENCE [LARGE SCALE GENOMIC DNA]</scope>
</reference>
<feature type="binding site" evidence="11">
    <location>
        <position position="13"/>
    </location>
    <ligand>
        <name>CTP</name>
        <dbReference type="ChEBI" id="CHEBI:37563"/>
        <note>allosteric inhibitor</note>
    </ligand>
</feature>
<dbReference type="Gene3D" id="3.40.50.880">
    <property type="match status" value="1"/>
</dbReference>
<dbReference type="FunFam" id="3.40.50.300:FF:000009">
    <property type="entry name" value="CTP synthase"/>
    <property type="match status" value="1"/>
</dbReference>
<dbReference type="GO" id="GO:0005829">
    <property type="term" value="C:cytosol"/>
    <property type="evidence" value="ECO:0007669"/>
    <property type="project" value="TreeGrafter"/>
</dbReference>
<feature type="binding site" evidence="11">
    <location>
        <position position="54"/>
    </location>
    <ligand>
        <name>L-glutamine</name>
        <dbReference type="ChEBI" id="CHEBI:58359"/>
    </ligand>
</feature>
<comment type="catalytic activity">
    <reaction evidence="11">
        <text>L-glutamine + H2O = L-glutamate + NH4(+)</text>
        <dbReference type="Rhea" id="RHEA:15889"/>
        <dbReference type="ChEBI" id="CHEBI:15377"/>
        <dbReference type="ChEBI" id="CHEBI:28938"/>
        <dbReference type="ChEBI" id="CHEBI:29985"/>
        <dbReference type="ChEBI" id="CHEBI:58359"/>
    </reaction>
</comment>
<evidence type="ECO:0000256" key="1">
    <source>
        <dbReference type="ARBA" id="ARBA00005171"/>
    </source>
</evidence>
<evidence type="ECO:0000256" key="6">
    <source>
        <dbReference type="ARBA" id="ARBA00022840"/>
    </source>
</evidence>
<dbReference type="Proteomes" id="UP000287233">
    <property type="component" value="Chromosome"/>
</dbReference>
<feature type="binding site" evidence="11">
    <location>
        <begin position="188"/>
        <end position="193"/>
    </location>
    <ligand>
        <name>CTP</name>
        <dbReference type="ChEBI" id="CHEBI:37563"/>
        <note>allosteric inhibitor</note>
    </ligand>
</feature>
<gene>
    <name evidence="11" type="primary">pyrG</name>
    <name evidence="14" type="ORF">BIP78_1510</name>
</gene>
<dbReference type="Pfam" id="PF06418">
    <property type="entry name" value="CTP_synth_N"/>
    <property type="match status" value="1"/>
</dbReference>
<feature type="domain" description="Glutamine amidotransferase" evidence="12">
    <location>
        <begin position="302"/>
        <end position="525"/>
    </location>
</feature>
<dbReference type="GO" id="GO:0042802">
    <property type="term" value="F:identical protein binding"/>
    <property type="evidence" value="ECO:0007669"/>
    <property type="project" value="TreeGrafter"/>
</dbReference>
<dbReference type="UniPathway" id="UPA00159">
    <property type="reaction ID" value="UER00277"/>
</dbReference>
<accession>A0A410FW36</accession>
<evidence type="ECO:0000256" key="3">
    <source>
        <dbReference type="ARBA" id="ARBA00022598"/>
    </source>
</evidence>
<feature type="domain" description="CTP synthase N-terminal" evidence="13">
    <location>
        <begin position="3"/>
        <end position="265"/>
    </location>
</feature>
<dbReference type="PANTHER" id="PTHR11550:SF0">
    <property type="entry name" value="CTP SYNTHASE-RELATED"/>
    <property type="match status" value="1"/>
</dbReference>
<feature type="binding site" evidence="11">
    <location>
        <begin position="381"/>
        <end position="384"/>
    </location>
    <ligand>
        <name>L-glutamine</name>
        <dbReference type="ChEBI" id="CHEBI:58359"/>
    </ligand>
</feature>
<dbReference type="CDD" id="cd01746">
    <property type="entry name" value="GATase1_CTP_Synthase"/>
    <property type="match status" value="1"/>
</dbReference>
<comment type="pathway">
    <text evidence="1 11">Pyrimidine metabolism; CTP biosynthesis via de novo pathway; CTP from UDP: step 2/2.</text>
</comment>
<dbReference type="FunFam" id="3.40.50.880:FF:000002">
    <property type="entry name" value="CTP synthase"/>
    <property type="match status" value="1"/>
</dbReference>
<dbReference type="InterPro" id="IPR027417">
    <property type="entry name" value="P-loop_NTPase"/>
</dbReference>
<comment type="function">
    <text evidence="11">Catalyzes the ATP-dependent amination of UTP to CTP with either L-glutamine or ammonia as the source of nitrogen. Regulates intracellular CTP levels through interactions with the four ribonucleotide triphosphates.</text>
</comment>
<proteinExistence type="inferred from homology"/>
<dbReference type="AlphaFoldDB" id="A0A410FW36"/>
<comment type="subunit">
    <text evidence="11">Homotetramer.</text>
</comment>
<feature type="binding site" evidence="11">
    <location>
        <begin position="148"/>
        <end position="150"/>
    </location>
    <ligand>
        <name>CTP</name>
        <dbReference type="ChEBI" id="CHEBI:37563"/>
        <note>allosteric inhibitor</note>
    </ligand>
</feature>
<dbReference type="GO" id="GO:0097268">
    <property type="term" value="C:cytoophidium"/>
    <property type="evidence" value="ECO:0007669"/>
    <property type="project" value="UniProtKB-ARBA"/>
</dbReference>
<dbReference type="CDD" id="cd03113">
    <property type="entry name" value="CTPS_N"/>
    <property type="match status" value="1"/>
</dbReference>
<feature type="active site" description="Nucleophile; for glutamine hydrolysis" evidence="11">
    <location>
        <position position="380"/>
    </location>
</feature>
<evidence type="ECO:0000256" key="4">
    <source>
        <dbReference type="ARBA" id="ARBA00022723"/>
    </source>
</evidence>
<dbReference type="GO" id="GO:0004359">
    <property type="term" value="F:glutaminase activity"/>
    <property type="evidence" value="ECO:0007669"/>
    <property type="project" value="RHEA"/>
</dbReference>
<dbReference type="GO" id="GO:0003883">
    <property type="term" value="F:CTP synthase activity"/>
    <property type="evidence" value="ECO:0007669"/>
    <property type="project" value="UniProtKB-UniRule"/>
</dbReference>
<comment type="miscellaneous">
    <text evidence="11">CTPSs have evolved a hybrid strategy for distinguishing between UTP and CTP. The overlapping regions of the product feedback inhibitory and substrate sites recognize a common feature in both compounds, the triphosphate moiety. To differentiate isosteric substrate and product pyrimidine rings, an additional pocket far from the expected kinase/ligase catalytic site, specifically recognizes the cytosine and ribose portions of the product inhibitor.</text>
</comment>
<dbReference type="GO" id="GO:0046872">
    <property type="term" value="F:metal ion binding"/>
    <property type="evidence" value="ECO:0007669"/>
    <property type="project" value="UniProtKB-KW"/>
</dbReference>
<evidence type="ECO:0000256" key="9">
    <source>
        <dbReference type="ARBA" id="ARBA00022975"/>
    </source>
</evidence>
<sequence length="529" mass="57600">MAKYVFVTGGVVSGLGKGVLTASLGCLLQARGVKVTLQKVDPYLNVDAGTMNPYEHGEVFVTRDGLETDLDIGHYERFLGQDLGTANYLTTGRVYRDVISRERAGDYLGHTVQVIPHITDEIKRRVRGAAEATGAEVVVVEVGGTVGDIEGLPYLEAIRQLRDELPRSDVAVVHLAYVPILSTTQELKTKPTQHSVKELRTAGIQPDFIVARCPVELPAGLRDKIALFCDVPRGHVIAGRDLATIYGVPLAMREEGLDTKLLARLDRAAGEEDLTAWREFVARLEHPARTVRIGIVGKYVELHDAYLSIIEALHHAGAALATRVEVGWIPSSLVEREGARALAGFAGLLIPGGFGERGVEGKVFAAGYARRAGVPYFGICLGMQVATIAFARDVLGWARANSSEFDPGTPYPVIDLLPEQGAVTAKGGTMRRGEYTMEIIPGTRVHAAYGATVVGERHRHRYEFNPLYREAFERGGLRLSALSPDGQLVEAVEAADHPWYVGVQYHPEFRSRPLEPHPLFVGFVQACLS</sequence>
<evidence type="ECO:0000313" key="14">
    <source>
        <dbReference type="EMBL" id="QAA77276.1"/>
    </source>
</evidence>
<feature type="binding site" evidence="11">
    <location>
        <position position="224"/>
    </location>
    <ligand>
        <name>CTP</name>
        <dbReference type="ChEBI" id="CHEBI:37563"/>
        <note>allosteric inhibitor</note>
    </ligand>
</feature>
<evidence type="ECO:0000256" key="2">
    <source>
        <dbReference type="ARBA" id="ARBA00007533"/>
    </source>
</evidence>
<dbReference type="GO" id="GO:0044210">
    <property type="term" value="P:'de novo' CTP biosynthetic process"/>
    <property type="evidence" value="ECO:0007669"/>
    <property type="project" value="UniProtKB-UniRule"/>
</dbReference>
<feature type="binding site" evidence="11">
    <location>
        <begin position="188"/>
        <end position="193"/>
    </location>
    <ligand>
        <name>UTP</name>
        <dbReference type="ChEBI" id="CHEBI:46398"/>
    </ligand>
</feature>
<dbReference type="HAMAP" id="MF_01227">
    <property type="entry name" value="PyrG"/>
    <property type="match status" value="1"/>
</dbReference>
<name>A0A410FW36_BIPS1</name>
<dbReference type="InterPro" id="IPR017926">
    <property type="entry name" value="GATASE"/>
</dbReference>
<evidence type="ECO:0000256" key="11">
    <source>
        <dbReference type="HAMAP-Rule" id="MF_01227"/>
    </source>
</evidence>
<dbReference type="InterPro" id="IPR017456">
    <property type="entry name" value="CTP_synthase_N"/>
</dbReference>
<feature type="binding site" evidence="11">
    <location>
        <position position="461"/>
    </location>
    <ligand>
        <name>L-glutamine</name>
        <dbReference type="ChEBI" id="CHEBI:58359"/>
    </ligand>
</feature>
<dbReference type="Gene3D" id="3.40.50.300">
    <property type="entry name" value="P-loop containing nucleotide triphosphate hydrolases"/>
    <property type="match status" value="1"/>
</dbReference>
<keyword evidence="9 11" id="KW-0665">Pyrimidine biosynthesis</keyword>
<keyword evidence="5 11" id="KW-0547">Nucleotide-binding</keyword>
<protein>
    <recommendedName>
        <fullName evidence="11">CTP synthase</fullName>
        <ecNumber evidence="11">6.3.4.2</ecNumber>
    </recommendedName>
    <alternativeName>
        <fullName evidence="11">Cytidine 5'-triphosphate synthase</fullName>
    </alternativeName>
    <alternativeName>
        <fullName evidence="11">Cytidine triphosphate synthetase</fullName>
        <shortName evidence="11">CTP synthetase</shortName>
        <shortName evidence="11">CTPS</shortName>
    </alternativeName>
    <alternativeName>
        <fullName evidence="11">UTP--ammonia ligase</fullName>
    </alternativeName>
</protein>
<evidence type="ECO:0000256" key="5">
    <source>
        <dbReference type="ARBA" id="ARBA00022741"/>
    </source>
</evidence>
<feature type="binding site" evidence="11">
    <location>
        <position position="71"/>
    </location>
    <ligand>
        <name>ATP</name>
        <dbReference type="ChEBI" id="CHEBI:30616"/>
    </ligand>
</feature>
<feature type="binding site" evidence="11">
    <location>
        <position position="404"/>
    </location>
    <ligand>
        <name>L-glutamine</name>
        <dbReference type="ChEBI" id="CHEBI:58359"/>
    </ligand>
</feature>
<comment type="activity regulation">
    <text evidence="11">Allosterically activated by GTP, when glutamine is the substrate; GTP has no effect on the reaction when ammonia is the substrate. The allosteric effector GTP functions by stabilizing the protein conformation that binds the tetrahedral intermediate(s) formed during glutamine hydrolysis. Inhibited by the product CTP, via allosteric rather than competitive inhibition.</text>
</comment>
<keyword evidence="4 11" id="KW-0479">Metal-binding</keyword>
<keyword evidence="8 11" id="KW-0315">Glutamine amidotransferase</keyword>
<feature type="active site" evidence="11">
    <location>
        <position position="506"/>
    </location>
</feature>
<evidence type="ECO:0000313" key="15">
    <source>
        <dbReference type="Proteomes" id="UP000287233"/>
    </source>
</evidence>
<keyword evidence="7 11" id="KW-0460">Magnesium</keyword>
<dbReference type="SUPFAM" id="SSF52540">
    <property type="entry name" value="P-loop containing nucleoside triphosphate hydrolases"/>
    <property type="match status" value="1"/>
</dbReference>
<feature type="region of interest" description="Amidoligase domain" evidence="11">
    <location>
        <begin position="1"/>
        <end position="267"/>
    </location>
</feature>
<dbReference type="Pfam" id="PF00117">
    <property type="entry name" value="GATase"/>
    <property type="match status" value="1"/>
</dbReference>
<feature type="binding site" evidence="11">
    <location>
        <position position="71"/>
    </location>
    <ligand>
        <name>Mg(2+)</name>
        <dbReference type="ChEBI" id="CHEBI:18420"/>
    </ligand>
</feature>
<dbReference type="GO" id="GO:0019856">
    <property type="term" value="P:pyrimidine nucleobase biosynthetic process"/>
    <property type="evidence" value="ECO:0007669"/>
    <property type="project" value="TreeGrafter"/>
</dbReference>
<dbReference type="InterPro" id="IPR033828">
    <property type="entry name" value="GATase1_CTP_Synthase"/>
</dbReference>
<feature type="active site" evidence="11">
    <location>
        <position position="508"/>
    </location>
</feature>
<dbReference type="PROSITE" id="PS51273">
    <property type="entry name" value="GATASE_TYPE_1"/>
    <property type="match status" value="1"/>
</dbReference>
<feature type="binding site" evidence="11">
    <location>
        <begin position="14"/>
        <end position="19"/>
    </location>
    <ligand>
        <name>ATP</name>
        <dbReference type="ChEBI" id="CHEBI:30616"/>
    </ligand>
</feature>
<comment type="catalytic activity">
    <reaction evidence="11">
        <text>UTP + NH4(+) + ATP = CTP + ADP + phosphate + 2 H(+)</text>
        <dbReference type="Rhea" id="RHEA:16597"/>
        <dbReference type="ChEBI" id="CHEBI:15378"/>
        <dbReference type="ChEBI" id="CHEBI:28938"/>
        <dbReference type="ChEBI" id="CHEBI:30616"/>
        <dbReference type="ChEBI" id="CHEBI:37563"/>
        <dbReference type="ChEBI" id="CHEBI:43474"/>
        <dbReference type="ChEBI" id="CHEBI:46398"/>
        <dbReference type="ChEBI" id="CHEBI:456216"/>
    </reaction>
</comment>
<dbReference type="SUPFAM" id="SSF52317">
    <property type="entry name" value="Class I glutamine amidotransferase-like"/>
    <property type="match status" value="1"/>
</dbReference>
<dbReference type="KEGG" id="bih:BIP78_1510"/>
<dbReference type="InterPro" id="IPR029062">
    <property type="entry name" value="Class_I_gatase-like"/>
</dbReference>
<evidence type="ECO:0000259" key="12">
    <source>
        <dbReference type="Pfam" id="PF00117"/>
    </source>
</evidence>
<feature type="binding site" evidence="11">
    <location>
        <position position="353"/>
    </location>
    <ligand>
        <name>L-glutamine</name>
        <dbReference type="ChEBI" id="CHEBI:58359"/>
    </ligand>
</feature>
<evidence type="ECO:0000259" key="13">
    <source>
        <dbReference type="Pfam" id="PF06418"/>
    </source>
</evidence>
<comment type="catalytic activity">
    <reaction evidence="10 11">
        <text>UTP + L-glutamine + ATP + H2O = CTP + L-glutamate + ADP + phosphate + 2 H(+)</text>
        <dbReference type="Rhea" id="RHEA:26426"/>
        <dbReference type="ChEBI" id="CHEBI:15377"/>
        <dbReference type="ChEBI" id="CHEBI:15378"/>
        <dbReference type="ChEBI" id="CHEBI:29985"/>
        <dbReference type="ChEBI" id="CHEBI:30616"/>
        <dbReference type="ChEBI" id="CHEBI:37563"/>
        <dbReference type="ChEBI" id="CHEBI:43474"/>
        <dbReference type="ChEBI" id="CHEBI:46398"/>
        <dbReference type="ChEBI" id="CHEBI:58359"/>
        <dbReference type="ChEBI" id="CHEBI:456216"/>
        <dbReference type="EC" id="6.3.4.2"/>
    </reaction>
</comment>
<feature type="binding site" evidence="11">
    <location>
        <position position="224"/>
    </location>
    <ligand>
        <name>UTP</name>
        <dbReference type="ChEBI" id="CHEBI:46398"/>
    </ligand>
</feature>
<comment type="similarity">
    <text evidence="2 11">Belongs to the CTP synthase family.</text>
</comment>
<feature type="binding site" evidence="11">
    <location>
        <position position="141"/>
    </location>
    <ligand>
        <name>Mg(2+)</name>
        <dbReference type="ChEBI" id="CHEBI:18420"/>
    </ligand>
</feature>
<dbReference type="NCBIfam" id="TIGR00337">
    <property type="entry name" value="PyrG"/>
    <property type="match status" value="1"/>
</dbReference>
<keyword evidence="6 11" id="KW-0067">ATP-binding</keyword>
<dbReference type="NCBIfam" id="NF003792">
    <property type="entry name" value="PRK05380.1"/>
    <property type="match status" value="1"/>
</dbReference>
<feature type="binding site" evidence="11">
    <location>
        <begin position="240"/>
        <end position="242"/>
    </location>
    <ligand>
        <name>ATP</name>
        <dbReference type="ChEBI" id="CHEBI:30616"/>
    </ligand>
</feature>
<keyword evidence="3 11" id="KW-0436">Ligase</keyword>
<feature type="binding site" evidence="11">
    <location>
        <position position="13"/>
    </location>
    <ligand>
        <name>UTP</name>
        <dbReference type="ChEBI" id="CHEBI:46398"/>
    </ligand>
</feature>
<evidence type="ECO:0000256" key="7">
    <source>
        <dbReference type="ARBA" id="ARBA00022842"/>
    </source>
</evidence>
<dbReference type="InterPro" id="IPR004468">
    <property type="entry name" value="CTP_synthase"/>
</dbReference>
<evidence type="ECO:0000256" key="8">
    <source>
        <dbReference type="ARBA" id="ARBA00022962"/>
    </source>
</evidence>
<dbReference type="PANTHER" id="PTHR11550">
    <property type="entry name" value="CTP SYNTHASE"/>
    <property type="match status" value="1"/>
</dbReference>